<keyword evidence="5" id="KW-0325">Glycoprotein</keyword>
<keyword evidence="6 7" id="KW-0961">Cell wall biogenesis/degradation</keyword>
<dbReference type="InterPro" id="IPR004938">
    <property type="entry name" value="XG_FTase"/>
</dbReference>
<reference evidence="8" key="2">
    <citation type="submission" date="2021-02" db="EMBL/GenBank/DDBJ databases">
        <authorList>
            <person name="Kimball J.A."/>
            <person name="Haas M.W."/>
            <person name="Macchietto M."/>
            <person name="Kono T."/>
            <person name="Duquette J."/>
            <person name="Shao M."/>
        </authorList>
    </citation>
    <scope>NUCLEOTIDE SEQUENCE</scope>
    <source>
        <tissue evidence="8">Fresh leaf tissue</tissue>
    </source>
</reference>
<keyword evidence="9" id="KW-1185">Reference proteome</keyword>
<comment type="similarity">
    <text evidence="1 7">Belongs to the glycosyltransferase 37 family.</text>
</comment>
<dbReference type="FunFam" id="3.40.50.11340:FF:000005">
    <property type="entry name" value="Galactoside 2-alpha-L-fucosyltransferase"/>
    <property type="match status" value="1"/>
</dbReference>
<organism evidence="8 9">
    <name type="scientific">Zizania palustris</name>
    <name type="common">Northern wild rice</name>
    <dbReference type="NCBI Taxonomy" id="103762"/>
    <lineage>
        <taxon>Eukaryota</taxon>
        <taxon>Viridiplantae</taxon>
        <taxon>Streptophyta</taxon>
        <taxon>Embryophyta</taxon>
        <taxon>Tracheophyta</taxon>
        <taxon>Spermatophyta</taxon>
        <taxon>Magnoliopsida</taxon>
        <taxon>Liliopsida</taxon>
        <taxon>Poales</taxon>
        <taxon>Poaceae</taxon>
        <taxon>BOP clade</taxon>
        <taxon>Oryzoideae</taxon>
        <taxon>Oryzeae</taxon>
        <taxon>Zizaniinae</taxon>
        <taxon>Zizania</taxon>
    </lineage>
</organism>
<evidence type="ECO:0000256" key="3">
    <source>
        <dbReference type="ARBA" id="ARBA00022679"/>
    </source>
</evidence>
<dbReference type="EC" id="2.4.1.-" evidence="7"/>
<dbReference type="GO" id="GO:0042546">
    <property type="term" value="P:cell wall biogenesis"/>
    <property type="evidence" value="ECO:0007669"/>
    <property type="project" value="InterPro"/>
</dbReference>
<comment type="function">
    <text evidence="7">May be involved in cell wall biosynthesis.</text>
</comment>
<dbReference type="GO" id="GO:0032580">
    <property type="term" value="C:Golgi cisterna membrane"/>
    <property type="evidence" value="ECO:0007669"/>
    <property type="project" value="UniProtKB-SubCell"/>
</dbReference>
<evidence type="ECO:0000256" key="1">
    <source>
        <dbReference type="ARBA" id="ARBA00010481"/>
    </source>
</evidence>
<evidence type="ECO:0000256" key="5">
    <source>
        <dbReference type="ARBA" id="ARBA00023180"/>
    </source>
</evidence>
<accession>A0A8J5SND9</accession>
<dbReference type="OrthoDB" id="1734695at2759"/>
<dbReference type="Pfam" id="PF03254">
    <property type="entry name" value="XG_FTase"/>
    <property type="match status" value="1"/>
</dbReference>
<dbReference type="AlphaFoldDB" id="A0A8J5SND9"/>
<name>A0A8J5SND9_ZIZPA</name>
<evidence type="ECO:0000313" key="8">
    <source>
        <dbReference type="EMBL" id="KAG8077105.1"/>
    </source>
</evidence>
<comment type="subcellular location">
    <subcellularLocation>
        <location evidence="7">Golgi apparatus</location>
        <location evidence="7">Golgi stack membrane</location>
        <topology evidence="7">Single-pass type II membrane protein</topology>
    </subcellularLocation>
</comment>
<sequence length="348" mass="38397">MDSESGVTPAAREQQLSSWLGIEKAITGKKTKAADVIRRWPSLVNAALVAFIMTMPPLLILVGGQQPGAPVVWIKSTVAGLAVRRESKKDVLLGGLLLPGFDEQSCASRYQSVYYRKNMTRPASRHLIRRLRQQEALQRRCGPGTEPYRRASERLKSGQTVGDGDATNVDACGYLVLISYRGLGNRILSIASAFLYAMLTDRVLLIDRGKTMADLFCEPFPGTSWLLPLDFPLDNFRDLGEDAPESYGNVVVNGSCSVSGLRFVYMHLDHAASPANKLVYCDDHRQFLQRVQWTVMRTDSYIASGLFVMNPASQEVPDVLQEEPGDVGGRGARARKANVRFCGPEWAT</sequence>
<evidence type="ECO:0000256" key="6">
    <source>
        <dbReference type="ARBA" id="ARBA00023316"/>
    </source>
</evidence>
<dbReference type="GO" id="GO:0009969">
    <property type="term" value="P:xyloglucan biosynthetic process"/>
    <property type="evidence" value="ECO:0007669"/>
    <property type="project" value="TreeGrafter"/>
</dbReference>
<evidence type="ECO:0000256" key="7">
    <source>
        <dbReference type="RuleBase" id="RU367004"/>
    </source>
</evidence>
<dbReference type="PANTHER" id="PTHR31889">
    <property type="entry name" value="FUCOSYLTRANSFERASE 2-RELATED"/>
    <property type="match status" value="1"/>
</dbReference>
<keyword evidence="4 7" id="KW-0333">Golgi apparatus</keyword>
<evidence type="ECO:0000313" key="9">
    <source>
        <dbReference type="Proteomes" id="UP000729402"/>
    </source>
</evidence>
<dbReference type="Proteomes" id="UP000729402">
    <property type="component" value="Unassembled WGS sequence"/>
</dbReference>
<dbReference type="GO" id="GO:0008107">
    <property type="term" value="F:galactoside 2-alpha-L-fucosyltransferase activity"/>
    <property type="evidence" value="ECO:0007669"/>
    <property type="project" value="InterPro"/>
</dbReference>
<gene>
    <name evidence="8" type="ORF">GUJ93_ZPchr0006g44525</name>
</gene>
<protein>
    <recommendedName>
        <fullName evidence="7">Fucosyltransferase</fullName>
        <ecNumber evidence="7">2.4.1.-</ecNumber>
    </recommendedName>
</protein>
<dbReference type="EMBL" id="JAAALK010000283">
    <property type="protein sequence ID" value="KAG8077105.1"/>
    <property type="molecule type" value="Genomic_DNA"/>
</dbReference>
<proteinExistence type="inferred from homology"/>
<evidence type="ECO:0000256" key="2">
    <source>
        <dbReference type="ARBA" id="ARBA00022676"/>
    </source>
</evidence>
<evidence type="ECO:0000256" key="4">
    <source>
        <dbReference type="ARBA" id="ARBA00023034"/>
    </source>
</evidence>
<keyword evidence="2 7" id="KW-0328">Glycosyltransferase</keyword>
<dbReference type="PANTHER" id="PTHR31889:SF11">
    <property type="entry name" value="FUCOSYLTRANSFERASE"/>
    <property type="match status" value="1"/>
</dbReference>
<reference evidence="8" key="1">
    <citation type="journal article" date="2021" name="bioRxiv">
        <title>Whole Genome Assembly and Annotation of Northern Wild Rice, Zizania palustris L., Supports a Whole Genome Duplication in the Zizania Genus.</title>
        <authorList>
            <person name="Haas M."/>
            <person name="Kono T."/>
            <person name="Macchietto M."/>
            <person name="Millas R."/>
            <person name="McGilp L."/>
            <person name="Shao M."/>
            <person name="Duquette J."/>
            <person name="Hirsch C.N."/>
            <person name="Kimball J."/>
        </authorList>
    </citation>
    <scope>NUCLEOTIDE SEQUENCE</scope>
    <source>
        <tissue evidence="8">Fresh leaf tissue</tissue>
    </source>
</reference>
<comment type="caution">
    <text evidence="8">The sequence shown here is derived from an EMBL/GenBank/DDBJ whole genome shotgun (WGS) entry which is preliminary data.</text>
</comment>
<dbReference type="GO" id="GO:0071555">
    <property type="term" value="P:cell wall organization"/>
    <property type="evidence" value="ECO:0007669"/>
    <property type="project" value="UniProtKB-UniRule"/>
</dbReference>
<keyword evidence="3 7" id="KW-0808">Transferase</keyword>